<dbReference type="GO" id="GO:0009986">
    <property type="term" value="C:cell surface"/>
    <property type="evidence" value="ECO:0007669"/>
    <property type="project" value="TreeGrafter"/>
</dbReference>
<sequence length="997" mass="101071">MVFFRPPFQLMLVSLNLVLLLALQSSSALADGLHPNHGPAHADNAVRRHAARAGRLSKRFPPVSGLSDDRASAAKRDRHARDHHRYGLTPAEIADLLAEQQIEDSGLDEPSFHAFNVTNTTSTSHHHSRTRTASDSQDPTSTGSMSRFALPTSNSTSPSPTTSSSLAAASATSSSLHASSSSSDDGGSSSASSPSTTADDGFQNTFSKHRHHSHTSSSAAPAAPTSSSGSDNISSTNSTGTETNETDNGDGLGGLLGGILGAPSASSSGASRSDSAFSTSSSSGSSSVNGGLLGNLLGGSSTSSASAAHSTAGSQDDAPSATSSSSAASATSSSEDPDSGDDDTPPSSSKHTQSTQPDFYSFTPQATRSSSRTSSTPTASGLLQGLLPQLIPSSSSSSNAATATPFPTSSPSTSDGSGSGSDSGTTSTNDSASSSTSDGSEGGSATTASTATSQTTATVTTGPSSTSQNTGAVPTGTGSGGDADSSGSGSDPSSVQPPSSSASRSTASSSSPDDSGSASSASSSSSATTNPYWYANTKSLNMAPSSTSSADQPAETGTQSTSDSDSDASSGATSSASSDGVGTSPAAQDLPTTIVPSADSYNQPANTTSIGLLFKPDMKWTWVISQADLTAQIFAFMPDLVGQSAGLESSKVSTVKLAGYSTEANDTATPASLSTARTLYMAYVPSSSVEDIQAMIANTSSPFYTSAAEGAPQQLASQVDPTFNILSVVGQVAAGAKQNAKASSGTSKDDSTTRNSLIGVGCGLAGCFALVAGGMLYRKQRKNKEADGADGNAGGVSRAHTIRSFHGGLRETWAPEAMDQHLAFDTAGEMQQVWSPQGIGMAMGHPEQAAAYPHEDGFGGYVVPDPFHDAAGVGAGAAGGYVNMNRSSRMTERSAYSDLSQMTEAQRIQYDYESSRRSFQSTSDHSGSQGAHSEHSMHSGNSAGMLSTYQEDYRVPRQHTTNHAFGERSNNTRSRRRGSVASSTIGRPEMMSNSVLL</sequence>
<feature type="compositionally biased region" description="Low complexity" evidence="1">
    <location>
        <begin position="261"/>
        <end position="290"/>
    </location>
</feature>
<feature type="compositionally biased region" description="Low complexity" evidence="1">
    <location>
        <begin position="482"/>
        <end position="529"/>
    </location>
</feature>
<dbReference type="STRING" id="1305764.R9P5E4"/>
<dbReference type="GeneID" id="24106176"/>
<feature type="compositionally biased region" description="Basic residues" evidence="1">
    <location>
        <begin position="76"/>
        <end position="86"/>
    </location>
</feature>
<feature type="region of interest" description="Disordered" evidence="1">
    <location>
        <begin position="959"/>
        <end position="997"/>
    </location>
</feature>
<dbReference type="OrthoDB" id="3366093at2759"/>
<feature type="compositionally biased region" description="Polar residues" evidence="1">
    <location>
        <begin position="133"/>
        <end position="145"/>
    </location>
</feature>
<evidence type="ECO:0000256" key="2">
    <source>
        <dbReference type="SAM" id="SignalP"/>
    </source>
</evidence>
<feature type="compositionally biased region" description="Acidic residues" evidence="1">
    <location>
        <begin position="335"/>
        <end position="344"/>
    </location>
</feature>
<dbReference type="eggNOG" id="KOG1216">
    <property type="taxonomic scope" value="Eukaryota"/>
</dbReference>
<feature type="compositionally biased region" description="Low complexity" evidence="1">
    <location>
        <begin position="149"/>
        <end position="201"/>
    </location>
</feature>
<feature type="compositionally biased region" description="Low complexity" evidence="1">
    <location>
        <begin position="556"/>
        <end position="584"/>
    </location>
</feature>
<feature type="region of interest" description="Disordered" evidence="1">
    <location>
        <begin position="109"/>
        <end position="601"/>
    </location>
</feature>
<gene>
    <name evidence="3" type="ORF">PHSY_000875</name>
</gene>
<keyword evidence="2" id="KW-0732">Signal</keyword>
<feature type="compositionally biased region" description="Gly residues" evidence="1">
    <location>
        <begin position="250"/>
        <end position="260"/>
    </location>
</feature>
<dbReference type="GO" id="GO:0005886">
    <property type="term" value="C:plasma membrane"/>
    <property type="evidence" value="ECO:0007669"/>
    <property type="project" value="InterPro"/>
</dbReference>
<feature type="compositionally biased region" description="Polar residues" evidence="1">
    <location>
        <begin position="917"/>
        <end position="931"/>
    </location>
</feature>
<proteinExistence type="predicted"/>
<feature type="region of interest" description="Disordered" evidence="1">
    <location>
        <begin position="912"/>
        <end position="944"/>
    </location>
</feature>
<reference evidence="4" key="1">
    <citation type="journal article" date="2013" name="Genome Announc.">
        <title>Draft genome sequence of the basidiomycetous yeast-like fungus Pseudozyma hubeiensis SY62, which produces an abundant amount of the biosurfactant mannosylerythritol lipids.</title>
        <authorList>
            <person name="Konishi M."/>
            <person name="Hatada Y."/>
            <person name="Horiuchi J."/>
        </authorList>
    </citation>
    <scope>NUCLEOTIDE SEQUENCE [LARGE SCALE GENOMIC DNA]</scope>
    <source>
        <strain evidence="4">SY62</strain>
    </source>
</reference>
<keyword evidence="4" id="KW-1185">Reference proteome</keyword>
<name>R9P5E4_PSEHS</name>
<dbReference type="GO" id="GO:0001402">
    <property type="term" value="P:signal transduction involved in filamentous growth"/>
    <property type="evidence" value="ECO:0007669"/>
    <property type="project" value="TreeGrafter"/>
</dbReference>
<organism evidence="3 4">
    <name type="scientific">Pseudozyma hubeiensis (strain SY62)</name>
    <name type="common">Yeast</name>
    <dbReference type="NCBI Taxonomy" id="1305764"/>
    <lineage>
        <taxon>Eukaryota</taxon>
        <taxon>Fungi</taxon>
        <taxon>Dikarya</taxon>
        <taxon>Basidiomycota</taxon>
        <taxon>Ustilaginomycotina</taxon>
        <taxon>Ustilaginomycetes</taxon>
        <taxon>Ustilaginales</taxon>
        <taxon>Ustilaginaceae</taxon>
        <taxon>Pseudozyma</taxon>
    </lineage>
</organism>
<dbReference type="AlphaFoldDB" id="R9P5E4"/>
<dbReference type="GO" id="GO:0005576">
    <property type="term" value="C:extracellular region"/>
    <property type="evidence" value="ECO:0007669"/>
    <property type="project" value="TreeGrafter"/>
</dbReference>
<dbReference type="GO" id="GO:0005034">
    <property type="term" value="F:osmosensor activity"/>
    <property type="evidence" value="ECO:0007669"/>
    <property type="project" value="InterPro"/>
</dbReference>
<dbReference type="PANTHER" id="PTHR35778:SF1">
    <property type="entry name" value="SIGNALING MUCIN HKR1-RELATED"/>
    <property type="match status" value="1"/>
</dbReference>
<evidence type="ECO:0000313" key="3">
    <source>
        <dbReference type="EMBL" id="GAC93310.1"/>
    </source>
</evidence>
<evidence type="ECO:0000256" key="1">
    <source>
        <dbReference type="SAM" id="MobiDB-lite"/>
    </source>
</evidence>
<dbReference type="EMBL" id="DF238775">
    <property type="protein sequence ID" value="GAC93310.1"/>
    <property type="molecule type" value="Genomic_DNA"/>
</dbReference>
<feature type="compositionally biased region" description="Low complexity" evidence="1">
    <location>
        <begin position="363"/>
        <end position="467"/>
    </location>
</feature>
<dbReference type="GO" id="GO:0030427">
    <property type="term" value="C:site of polarized growth"/>
    <property type="evidence" value="ECO:0007669"/>
    <property type="project" value="TreeGrafter"/>
</dbReference>
<protein>
    <recommendedName>
        <fullName evidence="5">Transmembrane mucin involved in surface sensing via MAP-kinase cascade</fullName>
    </recommendedName>
</protein>
<dbReference type="PANTHER" id="PTHR35778">
    <property type="entry name" value="SIGNALING MUCIN HKR1-RELATED"/>
    <property type="match status" value="1"/>
</dbReference>
<dbReference type="HOGENOM" id="CLU_303684_0_0_1"/>
<feature type="compositionally biased region" description="Polar residues" evidence="1">
    <location>
        <begin position="536"/>
        <end position="551"/>
    </location>
</feature>
<dbReference type="Proteomes" id="UP000014071">
    <property type="component" value="Unassembled WGS sequence"/>
</dbReference>
<dbReference type="GO" id="GO:0006972">
    <property type="term" value="P:hyperosmotic response"/>
    <property type="evidence" value="ECO:0007669"/>
    <property type="project" value="TreeGrafter"/>
</dbReference>
<feature type="compositionally biased region" description="Polar residues" evidence="1">
    <location>
        <begin position="980"/>
        <end position="997"/>
    </location>
</feature>
<dbReference type="InterPro" id="IPR039295">
    <property type="entry name" value="MSB2"/>
</dbReference>
<dbReference type="GO" id="GO:0030010">
    <property type="term" value="P:establishment of cell polarity"/>
    <property type="evidence" value="ECO:0007669"/>
    <property type="project" value="TreeGrafter"/>
</dbReference>
<evidence type="ECO:0008006" key="5">
    <source>
        <dbReference type="Google" id="ProtNLM"/>
    </source>
</evidence>
<feature type="chain" id="PRO_5004487510" description="Transmembrane mucin involved in surface sensing via MAP-kinase cascade" evidence="2">
    <location>
        <begin position="31"/>
        <end position="997"/>
    </location>
</feature>
<dbReference type="GO" id="GO:0031505">
    <property type="term" value="P:fungal-type cell wall organization"/>
    <property type="evidence" value="ECO:0007669"/>
    <property type="project" value="TreeGrafter"/>
</dbReference>
<feature type="compositionally biased region" description="Low complexity" evidence="1">
    <location>
        <begin position="298"/>
        <end position="334"/>
    </location>
</feature>
<evidence type="ECO:0000313" key="4">
    <source>
        <dbReference type="Proteomes" id="UP000014071"/>
    </source>
</evidence>
<accession>R9P5E4</accession>
<dbReference type="RefSeq" id="XP_012186897.1">
    <property type="nucleotide sequence ID" value="XM_012331507.1"/>
</dbReference>
<dbReference type="GO" id="GO:0007232">
    <property type="term" value="P:osmosensory signaling pathway via Sho1 osmosensor"/>
    <property type="evidence" value="ECO:0007669"/>
    <property type="project" value="InterPro"/>
</dbReference>
<feature type="signal peptide" evidence="2">
    <location>
        <begin position="1"/>
        <end position="30"/>
    </location>
</feature>
<feature type="region of interest" description="Disordered" evidence="1">
    <location>
        <begin position="59"/>
        <end position="87"/>
    </location>
</feature>
<feature type="compositionally biased region" description="Polar residues" evidence="1">
    <location>
        <begin position="590"/>
        <end position="601"/>
    </location>
</feature>
<feature type="compositionally biased region" description="Low complexity" evidence="1">
    <location>
        <begin position="215"/>
        <end position="243"/>
    </location>
</feature>